<comment type="caution">
    <text evidence="4">The sequence shown here is derived from an EMBL/GenBank/DDBJ whole genome shotgun (WGS) entry which is preliminary data.</text>
</comment>
<reference evidence="4" key="1">
    <citation type="submission" date="2022-10" db="EMBL/GenBank/DDBJ databases">
        <title>Luteolibacter sp. GHJ8, whole genome shotgun sequencing project.</title>
        <authorList>
            <person name="Zhao G."/>
            <person name="Shen L."/>
        </authorList>
    </citation>
    <scope>NUCLEOTIDE SEQUENCE</scope>
    <source>
        <strain evidence="4">GHJ8</strain>
    </source>
</reference>
<dbReference type="Pfam" id="PF01370">
    <property type="entry name" value="Epimerase"/>
    <property type="match status" value="1"/>
</dbReference>
<evidence type="ECO:0000313" key="5">
    <source>
        <dbReference type="Proteomes" id="UP001165653"/>
    </source>
</evidence>
<dbReference type="Pfam" id="PF08338">
    <property type="entry name" value="DUF1731"/>
    <property type="match status" value="1"/>
</dbReference>
<dbReference type="InterPro" id="IPR010099">
    <property type="entry name" value="SDR39U1"/>
</dbReference>
<keyword evidence="5" id="KW-1185">Reference proteome</keyword>
<evidence type="ECO:0000313" key="4">
    <source>
        <dbReference type="EMBL" id="MCW1915803.1"/>
    </source>
</evidence>
<gene>
    <name evidence="4" type="ORF">OJ996_19610</name>
</gene>
<dbReference type="RefSeq" id="WP_264515362.1">
    <property type="nucleotide sequence ID" value="NZ_JAPDDR010000010.1"/>
</dbReference>
<protein>
    <submittedName>
        <fullName evidence="4">TIGR01777 family oxidoreductase</fullName>
    </submittedName>
</protein>
<feature type="domain" description="DUF1731" evidence="3">
    <location>
        <begin position="252"/>
        <end position="298"/>
    </location>
</feature>
<sequence>MTPRTESLGIIGASGFLGRELSRQASAAGWSVCGYSRKPRQPGGPVAEWRIWNEVPDFAGVSAIVNLAGEPINQRWNSDAKRRFYDSRIGATGRIVRGLSMLGRTERPHVLVNASAVGIYGDRDDEILEEGSPTGTGYLAELCQAWEDAADGIGRLGLRVIKWRTGIVLGKDGEAFKRMLIPFRLGLGGRLGSGAQWMPWIHITDLVGGILHALNLGSTVGPVNGTAPEPAKNDEFTEKLAKALNRPAAIAVPEFALKWMLGDFASALVASQRVIPRLMLDTGYKFRYPTLDTALADLVGEGKSPVAVS</sequence>
<dbReference type="InterPro" id="IPR036291">
    <property type="entry name" value="NAD(P)-bd_dom_sf"/>
</dbReference>
<evidence type="ECO:0000259" key="2">
    <source>
        <dbReference type="Pfam" id="PF01370"/>
    </source>
</evidence>
<evidence type="ECO:0000259" key="3">
    <source>
        <dbReference type="Pfam" id="PF08338"/>
    </source>
</evidence>
<dbReference type="Gene3D" id="3.40.50.720">
    <property type="entry name" value="NAD(P)-binding Rossmann-like Domain"/>
    <property type="match status" value="1"/>
</dbReference>
<dbReference type="EMBL" id="JAPDDR010000010">
    <property type="protein sequence ID" value="MCW1915803.1"/>
    <property type="molecule type" value="Genomic_DNA"/>
</dbReference>
<dbReference type="Proteomes" id="UP001165653">
    <property type="component" value="Unassembled WGS sequence"/>
</dbReference>
<dbReference type="SUPFAM" id="SSF51735">
    <property type="entry name" value="NAD(P)-binding Rossmann-fold domains"/>
    <property type="match status" value="1"/>
</dbReference>
<proteinExistence type="inferred from homology"/>
<dbReference type="PANTHER" id="PTHR11092:SF0">
    <property type="entry name" value="EPIMERASE FAMILY PROTEIN SDR39U1"/>
    <property type="match status" value="1"/>
</dbReference>
<feature type="domain" description="NAD-dependent epimerase/dehydratase" evidence="2">
    <location>
        <begin position="10"/>
        <end position="216"/>
    </location>
</feature>
<accession>A0ABT3G7I0</accession>
<dbReference type="InterPro" id="IPR013549">
    <property type="entry name" value="DUF1731"/>
</dbReference>
<evidence type="ECO:0000256" key="1">
    <source>
        <dbReference type="ARBA" id="ARBA00009353"/>
    </source>
</evidence>
<dbReference type="NCBIfam" id="TIGR01777">
    <property type="entry name" value="yfcH"/>
    <property type="match status" value="1"/>
</dbReference>
<dbReference type="InterPro" id="IPR001509">
    <property type="entry name" value="Epimerase_deHydtase"/>
</dbReference>
<organism evidence="4 5">
    <name type="scientific">Luteolibacter rhizosphaerae</name>
    <dbReference type="NCBI Taxonomy" id="2989719"/>
    <lineage>
        <taxon>Bacteria</taxon>
        <taxon>Pseudomonadati</taxon>
        <taxon>Verrucomicrobiota</taxon>
        <taxon>Verrucomicrobiia</taxon>
        <taxon>Verrucomicrobiales</taxon>
        <taxon>Verrucomicrobiaceae</taxon>
        <taxon>Luteolibacter</taxon>
    </lineage>
</organism>
<name>A0ABT3G7I0_9BACT</name>
<comment type="similarity">
    <text evidence="1">Belongs to the NAD(P)-dependent epimerase/dehydratase family. SDR39U1 subfamily.</text>
</comment>
<dbReference type="PANTHER" id="PTHR11092">
    <property type="entry name" value="SUGAR NUCLEOTIDE EPIMERASE RELATED"/>
    <property type="match status" value="1"/>
</dbReference>